<dbReference type="PROSITE" id="PS00455">
    <property type="entry name" value="AMP_BINDING"/>
    <property type="match status" value="1"/>
</dbReference>
<dbReference type="GO" id="GO:0016405">
    <property type="term" value="F:CoA-ligase activity"/>
    <property type="evidence" value="ECO:0007669"/>
    <property type="project" value="TreeGrafter"/>
</dbReference>
<dbReference type="InterPro" id="IPR025110">
    <property type="entry name" value="AMP-bd_C"/>
</dbReference>
<evidence type="ECO:0000259" key="4">
    <source>
        <dbReference type="Pfam" id="PF13193"/>
    </source>
</evidence>
<dbReference type="Gene3D" id="3.30.300.30">
    <property type="match status" value="1"/>
</dbReference>
<dbReference type="PANTHER" id="PTHR24096:SF149">
    <property type="entry name" value="AMP-BINDING DOMAIN-CONTAINING PROTEIN-RELATED"/>
    <property type="match status" value="1"/>
</dbReference>
<dbReference type="Proteomes" id="UP000190744">
    <property type="component" value="Unassembled WGS sequence"/>
</dbReference>
<dbReference type="Gene3D" id="3.40.50.12780">
    <property type="entry name" value="N-terminal domain of ligase-like"/>
    <property type="match status" value="1"/>
</dbReference>
<dbReference type="AlphaFoldDB" id="A0A1S9RMH6"/>
<evidence type="ECO:0000313" key="5">
    <source>
        <dbReference type="EMBL" id="OOQ86490.1"/>
    </source>
</evidence>
<comment type="caution">
    <text evidence="5">The sequence shown here is derived from an EMBL/GenBank/DDBJ whole genome shotgun (WGS) entry which is preliminary data.</text>
</comment>
<accession>A0A1S9RMH6</accession>
<proteinExistence type="inferred from homology"/>
<gene>
    <name evidence="5" type="ORF">PEBR_21288</name>
</gene>
<evidence type="ECO:0000259" key="3">
    <source>
        <dbReference type="Pfam" id="PF00501"/>
    </source>
</evidence>
<evidence type="ECO:0000256" key="1">
    <source>
        <dbReference type="ARBA" id="ARBA00006432"/>
    </source>
</evidence>
<dbReference type="SUPFAM" id="SSF56801">
    <property type="entry name" value="Acetyl-CoA synthetase-like"/>
    <property type="match status" value="1"/>
</dbReference>
<comment type="similarity">
    <text evidence="1">Belongs to the ATP-dependent AMP-binding enzyme family.</text>
</comment>
<dbReference type="Pfam" id="PF00501">
    <property type="entry name" value="AMP-binding"/>
    <property type="match status" value="1"/>
</dbReference>
<dbReference type="Pfam" id="PF13193">
    <property type="entry name" value="AMP-binding_C"/>
    <property type="match status" value="1"/>
</dbReference>
<protein>
    <submittedName>
        <fullName evidence="5">Phenylacetyl-CoA ligase</fullName>
    </submittedName>
</protein>
<reference evidence="6" key="1">
    <citation type="submission" date="2015-09" db="EMBL/GenBank/DDBJ databases">
        <authorList>
            <person name="Fill T.P."/>
            <person name="Baretta J.F."/>
            <person name="de Almeida L.G."/>
            <person name="Rocha M."/>
            <person name="de Souza D.H."/>
            <person name="Malavazi I."/>
            <person name="Cerdeira L.T."/>
            <person name="Hong H."/>
            <person name="Samborskyy M."/>
            <person name="de Vasconcelos A.T."/>
            <person name="Leadlay P."/>
            <person name="Rodrigues-Filho E."/>
        </authorList>
    </citation>
    <scope>NUCLEOTIDE SEQUENCE [LARGE SCALE GENOMIC DNA]</scope>
    <source>
        <strain evidence="6">LaBioMMi 136</strain>
    </source>
</reference>
<dbReference type="InterPro" id="IPR042099">
    <property type="entry name" value="ANL_N_sf"/>
</dbReference>
<name>A0A1S9RMH6_PENBI</name>
<evidence type="ECO:0000313" key="6">
    <source>
        <dbReference type="Proteomes" id="UP000190744"/>
    </source>
</evidence>
<dbReference type="EMBL" id="LJBN01000139">
    <property type="protein sequence ID" value="OOQ86490.1"/>
    <property type="molecule type" value="Genomic_DNA"/>
</dbReference>
<dbReference type="InterPro" id="IPR000873">
    <property type="entry name" value="AMP-dep_synth/lig_dom"/>
</dbReference>
<feature type="domain" description="AMP-dependent synthetase/ligase" evidence="3">
    <location>
        <begin position="15"/>
        <end position="392"/>
    </location>
</feature>
<dbReference type="InterPro" id="IPR045851">
    <property type="entry name" value="AMP-bd_C_sf"/>
</dbReference>
<organism evidence="5 6">
    <name type="scientific">Penicillium brasilianum</name>
    <dbReference type="NCBI Taxonomy" id="104259"/>
    <lineage>
        <taxon>Eukaryota</taxon>
        <taxon>Fungi</taxon>
        <taxon>Dikarya</taxon>
        <taxon>Ascomycota</taxon>
        <taxon>Pezizomycotina</taxon>
        <taxon>Eurotiomycetes</taxon>
        <taxon>Eurotiomycetidae</taxon>
        <taxon>Eurotiales</taxon>
        <taxon>Aspergillaceae</taxon>
        <taxon>Penicillium</taxon>
    </lineage>
</organism>
<keyword evidence="2 5" id="KW-0436">Ligase</keyword>
<feature type="domain" description="AMP-binding enzyme C-terminal" evidence="4">
    <location>
        <begin position="442"/>
        <end position="523"/>
    </location>
</feature>
<sequence>MLILMPTVIFQDADFPRRKFTYAEIKQQSVDFGEGLISNHGFRKGDVVALYASNDIDFAPVVIGTLWAGGTVTLANPGYTVTELVHQLKDSGAKFLVTQISELENAEMASKEVGIPESSIVLLGKDSDPSRKFKHWTRVRNFSGSQGVRATKVEPMIDLAFLVYSSGTTGPPKGVRLSHHNITSNIEQMLATEGHLAWNGSKNVRGIPDAPKGKGDKILACMPFFHIYGLNLLVHSPLHTGVTTLVLRRFDLERWCSFVQEHQVTFSYIVPPIVLLLCKEPIVDMYDLSSLRMTNSGAAPLTRDLVESLYKRKGVRVKQGYGLSETSPALFLQRWEDWLTTAGSTGWLMPNVEAKFCAVPEVDEASQDTREVARGQTGELYVKGPNVFLGYHNNQAATAECLKDGWFRTGDVGFIDKDGNLTITDRIKELIKYKGFQVAPAELEGYLQQHNLVEDVCVVGVHSPALGTEVPRAYIVRKGGLDAVKPGDAQEISRWLSEKVANHKRLRGGIKFTESVPKSASGKILRRVLKEQAKKDFEEDPSTGKQSAKL</sequence>
<dbReference type="InterPro" id="IPR020845">
    <property type="entry name" value="AMP-binding_CS"/>
</dbReference>
<evidence type="ECO:0000256" key="2">
    <source>
        <dbReference type="ARBA" id="ARBA00022598"/>
    </source>
</evidence>
<dbReference type="CDD" id="cd05911">
    <property type="entry name" value="Firefly_Luc_like"/>
    <property type="match status" value="1"/>
</dbReference>
<dbReference type="PANTHER" id="PTHR24096">
    <property type="entry name" value="LONG-CHAIN-FATTY-ACID--COA LIGASE"/>
    <property type="match status" value="1"/>
</dbReference>